<reference evidence="12 13" key="1">
    <citation type="journal article" date="2013" name="PLoS ONE">
        <title>Genomic analysis of Melioribacter roseus, facultatively anaerobic organotrophic bacterium representing a novel deep lineage within Bacteriodetes/Chlorobi group.</title>
        <authorList>
            <person name="Kadnikov V.V."/>
            <person name="Mardanov A.V."/>
            <person name="Podosokorskaya O.A."/>
            <person name="Gavrilov S.N."/>
            <person name="Kublanov I.V."/>
            <person name="Beletsky A.V."/>
            <person name="Bonch-Osmolovskaya E.A."/>
            <person name="Ravin N.V."/>
        </authorList>
    </citation>
    <scope>NUCLEOTIDE SEQUENCE [LARGE SCALE GENOMIC DNA]</scope>
    <source>
        <strain evidence="13">JCM 17771 / P3M-2</strain>
    </source>
</reference>
<evidence type="ECO:0000256" key="4">
    <source>
        <dbReference type="ARBA" id="ARBA00022692"/>
    </source>
</evidence>
<evidence type="ECO:0000313" key="13">
    <source>
        <dbReference type="Proteomes" id="UP000009011"/>
    </source>
</evidence>
<dbReference type="EMBL" id="CP003557">
    <property type="protein sequence ID" value="AFN75401.1"/>
    <property type="molecule type" value="Genomic_DNA"/>
</dbReference>
<dbReference type="eggNOG" id="COG1360">
    <property type="taxonomic scope" value="Bacteria"/>
</dbReference>
<dbReference type="Pfam" id="PF13677">
    <property type="entry name" value="MotB_plug"/>
    <property type="match status" value="1"/>
</dbReference>
<feature type="transmembrane region" description="Helical" evidence="10">
    <location>
        <begin position="47"/>
        <end position="66"/>
    </location>
</feature>
<comment type="similarity">
    <text evidence="2">Belongs to the MotB family.</text>
</comment>
<dbReference type="RefSeq" id="WP_014856833.1">
    <property type="nucleotide sequence ID" value="NC_018178.1"/>
</dbReference>
<dbReference type="InterPro" id="IPR025713">
    <property type="entry name" value="MotB-like_N_dom"/>
</dbReference>
<dbReference type="InterPro" id="IPR050330">
    <property type="entry name" value="Bact_OuterMem_StrucFunc"/>
</dbReference>
<dbReference type="GO" id="GO:0005886">
    <property type="term" value="C:plasma membrane"/>
    <property type="evidence" value="ECO:0007669"/>
    <property type="project" value="UniProtKB-SubCell"/>
</dbReference>
<keyword evidence="4 10" id="KW-0812">Transmembrane</keyword>
<evidence type="ECO:0000256" key="6">
    <source>
        <dbReference type="ARBA" id="ARBA00023136"/>
    </source>
</evidence>
<evidence type="ECO:0000256" key="8">
    <source>
        <dbReference type="SAM" id="Coils"/>
    </source>
</evidence>
<dbReference type="Proteomes" id="UP000009011">
    <property type="component" value="Chromosome"/>
</dbReference>
<dbReference type="Pfam" id="PF00691">
    <property type="entry name" value="OmpA"/>
    <property type="match status" value="1"/>
</dbReference>
<dbReference type="HOGENOM" id="CLU_016890_3_1_10"/>
<keyword evidence="5 10" id="KW-1133">Transmembrane helix</keyword>
<evidence type="ECO:0000256" key="10">
    <source>
        <dbReference type="SAM" id="Phobius"/>
    </source>
</evidence>
<evidence type="ECO:0000256" key="3">
    <source>
        <dbReference type="ARBA" id="ARBA00022475"/>
    </source>
</evidence>
<sequence>MADASNKRPTLKKQEEPAQEVSYDEQPPIIKKIKKVDGGHHGGAWKVAYADFVTAMMALFIVLWVLGQSEEVKEAVAGYFNDPIGFSTKGKGILDGSSSSLIDAKIQAEIQKKESERQELEKMGEKLKEELTKETDLEGLTDQVKIEVVKEGLRIELIDSANDIFFEVGTADLKPEAKRILSKIGAEIAKMDNKIIIEGHTDARQYKNDGTGYTNFELSADRANSAKRALVAAGVSEKQIDEISGYADTRLRDPENPYSSINRRISITLKYSTN</sequence>
<dbReference type="SUPFAM" id="SSF103088">
    <property type="entry name" value="OmpA-like"/>
    <property type="match status" value="1"/>
</dbReference>
<organism evidence="12 13">
    <name type="scientific">Melioribacter roseus (strain DSM 23840 / JCM 17771 / VKM B-2668 / P3M-2)</name>
    <dbReference type="NCBI Taxonomy" id="1191523"/>
    <lineage>
        <taxon>Bacteria</taxon>
        <taxon>Pseudomonadati</taxon>
        <taxon>Ignavibacteriota</taxon>
        <taxon>Ignavibacteria</taxon>
        <taxon>Ignavibacteriales</taxon>
        <taxon>Melioribacteraceae</taxon>
        <taxon>Melioribacter</taxon>
    </lineage>
</organism>
<keyword evidence="13" id="KW-1185">Reference proteome</keyword>
<gene>
    <name evidence="12" type="ordered locus">MROS_2171</name>
</gene>
<dbReference type="PANTHER" id="PTHR30329">
    <property type="entry name" value="STATOR ELEMENT OF FLAGELLAR MOTOR COMPLEX"/>
    <property type="match status" value="1"/>
</dbReference>
<evidence type="ECO:0000313" key="12">
    <source>
        <dbReference type="EMBL" id="AFN75401.1"/>
    </source>
</evidence>
<dbReference type="InterPro" id="IPR036737">
    <property type="entry name" value="OmpA-like_sf"/>
</dbReference>
<dbReference type="CDD" id="cd07185">
    <property type="entry name" value="OmpA_C-like"/>
    <property type="match status" value="1"/>
</dbReference>
<feature type="coiled-coil region" evidence="8">
    <location>
        <begin position="103"/>
        <end position="137"/>
    </location>
</feature>
<dbReference type="AlphaFoldDB" id="I7A6B2"/>
<dbReference type="OrthoDB" id="9815217at2"/>
<comment type="subcellular location">
    <subcellularLocation>
        <location evidence="1">Cell membrane</location>
        <topology evidence="1">Single-pass membrane protein</topology>
    </subcellularLocation>
</comment>
<keyword evidence="8" id="KW-0175">Coiled coil</keyword>
<feature type="domain" description="OmpA-like" evidence="11">
    <location>
        <begin position="153"/>
        <end position="273"/>
    </location>
</feature>
<proteinExistence type="inferred from homology"/>
<accession>I7A6B2</accession>
<evidence type="ECO:0000256" key="2">
    <source>
        <dbReference type="ARBA" id="ARBA00008914"/>
    </source>
</evidence>
<dbReference type="Gene3D" id="3.30.1330.60">
    <property type="entry name" value="OmpA-like domain"/>
    <property type="match status" value="1"/>
</dbReference>
<evidence type="ECO:0000259" key="11">
    <source>
        <dbReference type="PROSITE" id="PS51123"/>
    </source>
</evidence>
<feature type="region of interest" description="Disordered" evidence="9">
    <location>
        <begin position="1"/>
        <end position="24"/>
    </location>
</feature>
<evidence type="ECO:0000256" key="9">
    <source>
        <dbReference type="SAM" id="MobiDB-lite"/>
    </source>
</evidence>
<dbReference type="PATRIC" id="fig|1191523.3.peg.2296"/>
<keyword evidence="6 7" id="KW-0472">Membrane</keyword>
<evidence type="ECO:0000256" key="1">
    <source>
        <dbReference type="ARBA" id="ARBA00004162"/>
    </source>
</evidence>
<protein>
    <submittedName>
        <fullName evidence="12">Chemotaxis protein MotB</fullName>
    </submittedName>
</protein>
<dbReference type="InterPro" id="IPR006665">
    <property type="entry name" value="OmpA-like"/>
</dbReference>
<evidence type="ECO:0000256" key="5">
    <source>
        <dbReference type="ARBA" id="ARBA00022989"/>
    </source>
</evidence>
<dbReference type="KEGG" id="mro:MROS_2171"/>
<dbReference type="PANTHER" id="PTHR30329:SF21">
    <property type="entry name" value="LIPOPROTEIN YIAD-RELATED"/>
    <property type="match status" value="1"/>
</dbReference>
<dbReference type="PROSITE" id="PS51123">
    <property type="entry name" value="OMPA_2"/>
    <property type="match status" value="1"/>
</dbReference>
<keyword evidence="3" id="KW-1003">Cell membrane</keyword>
<name>I7A6B2_MELRP</name>
<dbReference type="STRING" id="1191523.MROS_2171"/>
<evidence type="ECO:0000256" key="7">
    <source>
        <dbReference type="PROSITE-ProRule" id="PRU00473"/>
    </source>
</evidence>